<sequence>MSSIKDLILSNANVIFPNVLKQHGYSIDSNSKPAEIFYVTIEPIVTQTVSTCSCTQMIASLVYRKPSEPFKYVVAIKGPACATIDEALMKLLLVTGNILSGLGSDDGPALPPNVILVEGADVNGSLMKARTSMNFFDTR</sequence>
<evidence type="ECO:0000313" key="2">
    <source>
        <dbReference type="Proteomes" id="UP001281147"/>
    </source>
</evidence>
<organism evidence="1 2">
    <name type="scientific">Vermiconidia calcicola</name>
    <dbReference type="NCBI Taxonomy" id="1690605"/>
    <lineage>
        <taxon>Eukaryota</taxon>
        <taxon>Fungi</taxon>
        <taxon>Dikarya</taxon>
        <taxon>Ascomycota</taxon>
        <taxon>Pezizomycotina</taxon>
        <taxon>Dothideomycetes</taxon>
        <taxon>Dothideomycetidae</taxon>
        <taxon>Mycosphaerellales</taxon>
        <taxon>Extremaceae</taxon>
        <taxon>Vermiconidia</taxon>
    </lineage>
</organism>
<protein>
    <submittedName>
        <fullName evidence="1">Uncharacterized protein</fullName>
    </submittedName>
</protein>
<reference evidence="1" key="1">
    <citation type="submission" date="2023-07" db="EMBL/GenBank/DDBJ databases">
        <title>Black Yeasts Isolated from many extreme environments.</title>
        <authorList>
            <person name="Coleine C."/>
            <person name="Stajich J.E."/>
            <person name="Selbmann L."/>
        </authorList>
    </citation>
    <scope>NUCLEOTIDE SEQUENCE</scope>
    <source>
        <strain evidence="1">CCFEE 5714</strain>
    </source>
</reference>
<comment type="caution">
    <text evidence="1">The sequence shown here is derived from an EMBL/GenBank/DDBJ whole genome shotgun (WGS) entry which is preliminary data.</text>
</comment>
<keyword evidence="2" id="KW-1185">Reference proteome</keyword>
<name>A0ACC3N679_9PEZI</name>
<dbReference type="EMBL" id="JAUTXU010000086">
    <property type="protein sequence ID" value="KAK3710226.1"/>
    <property type="molecule type" value="Genomic_DNA"/>
</dbReference>
<accession>A0ACC3N679</accession>
<gene>
    <name evidence="1" type="ORF">LTR37_010447</name>
</gene>
<proteinExistence type="predicted"/>
<dbReference type="Proteomes" id="UP001281147">
    <property type="component" value="Unassembled WGS sequence"/>
</dbReference>
<evidence type="ECO:0000313" key="1">
    <source>
        <dbReference type="EMBL" id="KAK3710226.1"/>
    </source>
</evidence>